<dbReference type="InterPro" id="IPR015068">
    <property type="entry name" value="DUF1877"/>
</dbReference>
<dbReference type="Proteomes" id="UP000625316">
    <property type="component" value="Unassembled WGS sequence"/>
</dbReference>
<dbReference type="EMBL" id="JADEXQ010000001">
    <property type="protein sequence ID" value="MBE9028244.1"/>
    <property type="molecule type" value="Genomic_DNA"/>
</dbReference>
<proteinExistence type="predicted"/>
<accession>A0A928VLK8</accession>
<reference evidence="1" key="1">
    <citation type="submission" date="2020-10" db="EMBL/GenBank/DDBJ databases">
        <authorList>
            <person name="Castelo-Branco R."/>
            <person name="Eusebio N."/>
            <person name="Adriana R."/>
            <person name="Vieira A."/>
            <person name="Brugerolle De Fraissinette N."/>
            <person name="Rezende De Castro R."/>
            <person name="Schneider M.P."/>
            <person name="Vasconcelos V."/>
            <person name="Leao P.N."/>
        </authorList>
    </citation>
    <scope>NUCLEOTIDE SEQUENCE</scope>
    <source>
        <strain evidence="1">LEGE 11480</strain>
    </source>
</reference>
<name>A0A928VLK8_9CYAN</name>
<comment type="caution">
    <text evidence="1">The sequence shown here is derived from an EMBL/GenBank/DDBJ whole genome shotgun (WGS) entry which is preliminary data.</text>
</comment>
<protein>
    <submittedName>
        <fullName evidence="1">YfbM family protein</fullName>
    </submittedName>
</protein>
<dbReference type="Pfam" id="PF08974">
    <property type="entry name" value="DUF1877"/>
    <property type="match status" value="1"/>
</dbReference>
<dbReference type="SUPFAM" id="SSF111069">
    <property type="entry name" value="Hypothetical protein yfbM"/>
    <property type="match status" value="1"/>
</dbReference>
<dbReference type="Gene3D" id="3.40.1760.10">
    <property type="entry name" value="YfbM-like super family"/>
    <property type="match status" value="1"/>
</dbReference>
<dbReference type="InterPro" id="IPR035944">
    <property type="entry name" value="YfbM-like_sf"/>
</dbReference>
<sequence>MGMCYTLFAVSEAAAQQLLDTPTSIHDFLAEHDGDHDNDAAKVVELEKSWHGLHFALTQSPWAGLPPLNFLLAGQTIGDEDIGYGPARILHADDVMQVEQSLANFSASKFAQNFNLAAMSAADIYPQIWDEPKEDLLTEYQEYFYVLKRFMQLAAAGKQAIVITVR</sequence>
<keyword evidence="2" id="KW-1185">Reference proteome</keyword>
<evidence type="ECO:0000313" key="2">
    <source>
        <dbReference type="Proteomes" id="UP000625316"/>
    </source>
</evidence>
<dbReference type="AlphaFoldDB" id="A0A928VLK8"/>
<organism evidence="1 2">
    <name type="scientific">Romeriopsis navalis LEGE 11480</name>
    <dbReference type="NCBI Taxonomy" id="2777977"/>
    <lineage>
        <taxon>Bacteria</taxon>
        <taxon>Bacillati</taxon>
        <taxon>Cyanobacteriota</taxon>
        <taxon>Cyanophyceae</taxon>
        <taxon>Leptolyngbyales</taxon>
        <taxon>Leptolyngbyaceae</taxon>
        <taxon>Romeriopsis</taxon>
        <taxon>Romeriopsis navalis</taxon>
    </lineage>
</organism>
<gene>
    <name evidence="1" type="ORF">IQ266_00555</name>
</gene>
<evidence type="ECO:0000313" key="1">
    <source>
        <dbReference type="EMBL" id="MBE9028244.1"/>
    </source>
</evidence>
<dbReference type="RefSeq" id="WP_264323061.1">
    <property type="nucleotide sequence ID" value="NZ_JADEXQ010000001.1"/>
</dbReference>